<dbReference type="RefSeq" id="WP_248353401.1">
    <property type="nucleotide sequence ID" value="NZ_AP025591.1"/>
</dbReference>
<accession>A0ABN6MV74</accession>
<feature type="transmembrane region" description="Helical" evidence="1">
    <location>
        <begin position="29"/>
        <end position="48"/>
    </location>
</feature>
<dbReference type="InterPro" id="IPR032710">
    <property type="entry name" value="NTF2-like_dom_sf"/>
</dbReference>
<organism evidence="2 3">
    <name type="scientific">Anaeromyxobacter oryzae</name>
    <dbReference type="NCBI Taxonomy" id="2918170"/>
    <lineage>
        <taxon>Bacteria</taxon>
        <taxon>Pseudomonadati</taxon>
        <taxon>Myxococcota</taxon>
        <taxon>Myxococcia</taxon>
        <taxon>Myxococcales</taxon>
        <taxon>Cystobacterineae</taxon>
        <taxon>Anaeromyxobacteraceae</taxon>
        <taxon>Anaeromyxobacter</taxon>
    </lineage>
</organism>
<keyword evidence="1" id="KW-0812">Transmembrane</keyword>
<evidence type="ECO:0000313" key="2">
    <source>
        <dbReference type="EMBL" id="BDG04887.1"/>
    </source>
</evidence>
<dbReference type="Proteomes" id="UP001162891">
    <property type="component" value="Chromosome"/>
</dbReference>
<gene>
    <name evidence="2" type="ORF">AMOR_38830</name>
</gene>
<name>A0ABN6MV74_9BACT</name>
<dbReference type="EMBL" id="AP025591">
    <property type="protein sequence ID" value="BDG04887.1"/>
    <property type="molecule type" value="Genomic_DNA"/>
</dbReference>
<proteinExistence type="predicted"/>
<keyword evidence="1" id="KW-0472">Membrane</keyword>
<protein>
    <submittedName>
        <fullName evidence="2">Uncharacterized protein</fullName>
    </submittedName>
</protein>
<keyword evidence="1" id="KW-1133">Transmembrane helix</keyword>
<dbReference type="SUPFAM" id="SSF54427">
    <property type="entry name" value="NTF2-like"/>
    <property type="match status" value="1"/>
</dbReference>
<sequence>MPRSGEPPRPGGPFEPRAREARRARHAKIGAPYLVPAALALAAALLLWRNWDRLTAVDLPVAMASPETQVKEALLHQDRAQLGDVYGWKSGGTVELYPVRYPEVAVQLDEGGKAAHVLALVEGEGRVTWRDERARIAYIGREAFGMTPCSIALWCGDGRQLDNLRGVLTTLFRREDAFNARDPAAYERVVSERYRGRGGKAALLARLREDLAAGPKARVRIEAWQIRVERERAEVGEDYDIEMEGRPPARLRARYVLAREGERWAIVDGL</sequence>
<keyword evidence="3" id="KW-1185">Reference proteome</keyword>
<evidence type="ECO:0000256" key="1">
    <source>
        <dbReference type="SAM" id="Phobius"/>
    </source>
</evidence>
<evidence type="ECO:0000313" key="3">
    <source>
        <dbReference type="Proteomes" id="UP001162891"/>
    </source>
</evidence>
<reference evidence="3" key="1">
    <citation type="journal article" date="2022" name="Int. J. Syst. Evol. Microbiol.">
        <title>Anaeromyxobacter oryzae sp. nov., Anaeromyxobacter diazotrophicus sp. nov. and Anaeromyxobacter paludicola sp. nov., isolated from paddy soils.</title>
        <authorList>
            <person name="Itoh H."/>
            <person name="Xu Z."/>
            <person name="Mise K."/>
            <person name="Masuda Y."/>
            <person name="Ushijima N."/>
            <person name="Hayakawa C."/>
            <person name="Shiratori Y."/>
            <person name="Senoo K."/>
        </authorList>
    </citation>
    <scope>NUCLEOTIDE SEQUENCE [LARGE SCALE GENOMIC DNA]</scope>
    <source>
        <strain evidence="3">Red232</strain>
    </source>
</reference>